<reference evidence="6" key="1">
    <citation type="submission" date="2021-02" db="EMBL/GenBank/DDBJ databases">
        <authorList>
            <person name="Nowell W R."/>
        </authorList>
    </citation>
    <scope>NUCLEOTIDE SEQUENCE</scope>
</reference>
<feature type="domain" description="Apple" evidence="5">
    <location>
        <begin position="11"/>
        <end position="76"/>
    </location>
</feature>
<proteinExistence type="predicted"/>
<evidence type="ECO:0000313" key="6">
    <source>
        <dbReference type="EMBL" id="CAF1080016.1"/>
    </source>
</evidence>
<sequence>MSTEVDWQFQCSRTTCLPFATVNVSNIENCQVACLAQVDCQALTFFRSSFGCELFANISNQNNNLTANMDTVTMIAIDGTRIPLEPTTTTTMTTSTTTTTTINPCTLSTYRWNTTGITILNSSQMTFIEDIYFDSNDTLYISDEYNNHVVWKLLKNATTATIIAGQSGSPGSSASQLCNPQGVYLDSKNNMYVADYNNARIQKYVNGSTVGITIAGINSSAGSALNKLNVPRDIVIDSTDTYVYIADYSNNRIIRFQTNSTTGTNGEVVAGGAGAGNTITQLNQPWGIHYLPTISNYLYITNCGGHSVMRWIPGNSSGEFIAGTPGTAGSTATTLSSPTAIKLDSYLNLFVVEYGNHRVQMFCQNNQTGITIAGTGISGSSAAQLNGPKGIAFDSSMNLYVADTGNNRVQKFVKL</sequence>
<dbReference type="Pfam" id="PF00024">
    <property type="entry name" value="PAN_1"/>
    <property type="match status" value="1"/>
</dbReference>
<dbReference type="SUPFAM" id="SSF101898">
    <property type="entry name" value="NHL repeat"/>
    <property type="match status" value="1"/>
</dbReference>
<dbReference type="InterPro" id="IPR003609">
    <property type="entry name" value="Pan_app"/>
</dbReference>
<dbReference type="AlphaFoldDB" id="A0A814MKR6"/>
<feature type="repeat" description="NHL" evidence="4">
    <location>
        <begin position="376"/>
        <end position="415"/>
    </location>
</feature>
<dbReference type="CDD" id="cd05819">
    <property type="entry name" value="NHL"/>
    <property type="match status" value="1"/>
</dbReference>
<dbReference type="Gene3D" id="2.120.10.30">
    <property type="entry name" value="TolB, C-terminal domain"/>
    <property type="match status" value="2"/>
</dbReference>
<evidence type="ECO:0000313" key="7">
    <source>
        <dbReference type="Proteomes" id="UP000663877"/>
    </source>
</evidence>
<protein>
    <recommendedName>
        <fullName evidence="5">Apple domain-containing protein</fullName>
    </recommendedName>
</protein>
<gene>
    <name evidence="6" type="ORF">BJG266_LOCUS20207</name>
</gene>
<name>A0A814MKR6_9BILA</name>
<dbReference type="PANTHER" id="PTHR10680">
    <property type="entry name" value="PEPTIDYL-GLYCINE ALPHA-AMIDATING MONOOXYGENASE"/>
    <property type="match status" value="1"/>
</dbReference>
<feature type="repeat" description="NHL" evidence="4">
    <location>
        <begin position="164"/>
        <end position="207"/>
    </location>
</feature>
<evidence type="ECO:0000256" key="2">
    <source>
        <dbReference type="ARBA" id="ARBA00022737"/>
    </source>
</evidence>
<dbReference type="PROSITE" id="PS51125">
    <property type="entry name" value="NHL"/>
    <property type="match status" value="2"/>
</dbReference>
<dbReference type="Proteomes" id="UP000663877">
    <property type="component" value="Unassembled WGS sequence"/>
</dbReference>
<keyword evidence="1" id="KW-0732">Signal</keyword>
<dbReference type="EMBL" id="CAJNOI010000113">
    <property type="protein sequence ID" value="CAF1080016.1"/>
    <property type="molecule type" value="Genomic_DNA"/>
</dbReference>
<organism evidence="6 7">
    <name type="scientific">Adineta steineri</name>
    <dbReference type="NCBI Taxonomy" id="433720"/>
    <lineage>
        <taxon>Eukaryota</taxon>
        <taxon>Metazoa</taxon>
        <taxon>Spiralia</taxon>
        <taxon>Gnathifera</taxon>
        <taxon>Rotifera</taxon>
        <taxon>Eurotatoria</taxon>
        <taxon>Bdelloidea</taxon>
        <taxon>Adinetida</taxon>
        <taxon>Adinetidae</taxon>
        <taxon>Adineta</taxon>
    </lineage>
</organism>
<dbReference type="PROSITE" id="PS50948">
    <property type="entry name" value="PAN"/>
    <property type="match status" value="1"/>
</dbReference>
<dbReference type="PANTHER" id="PTHR10680:SF14">
    <property type="entry name" value="PEPTIDYL-GLYCINE ALPHA-AMIDATING MONOOXYGENASE"/>
    <property type="match status" value="1"/>
</dbReference>
<evidence type="ECO:0000259" key="5">
    <source>
        <dbReference type="PROSITE" id="PS50948"/>
    </source>
</evidence>
<dbReference type="InterPro" id="IPR001258">
    <property type="entry name" value="NHL_repeat"/>
</dbReference>
<evidence type="ECO:0000256" key="4">
    <source>
        <dbReference type="PROSITE-ProRule" id="PRU00504"/>
    </source>
</evidence>
<comment type="caution">
    <text evidence="6">The sequence shown here is derived from an EMBL/GenBank/DDBJ whole genome shotgun (WGS) entry which is preliminary data.</text>
</comment>
<keyword evidence="2" id="KW-0677">Repeat</keyword>
<dbReference type="Pfam" id="PF01436">
    <property type="entry name" value="NHL"/>
    <property type="match status" value="2"/>
</dbReference>
<accession>A0A814MKR6</accession>
<dbReference type="InterPro" id="IPR011042">
    <property type="entry name" value="6-blade_b-propeller_TolB-like"/>
</dbReference>
<keyword evidence="3" id="KW-0325">Glycoprotein</keyword>
<evidence type="ECO:0000256" key="3">
    <source>
        <dbReference type="ARBA" id="ARBA00023180"/>
    </source>
</evidence>
<evidence type="ECO:0000256" key="1">
    <source>
        <dbReference type="ARBA" id="ARBA00022729"/>
    </source>
</evidence>